<evidence type="ECO:0000313" key="3">
    <source>
        <dbReference type="Proteomes" id="UP000438429"/>
    </source>
</evidence>
<comment type="caution">
    <text evidence="2">The sequence shown here is derived from an EMBL/GenBank/DDBJ whole genome shotgun (WGS) entry which is preliminary data.</text>
</comment>
<reference evidence="2 3" key="1">
    <citation type="submission" date="2019-06" db="EMBL/GenBank/DDBJ databases">
        <title>Draft genomes of female and male turbot (Scophthalmus maximus).</title>
        <authorList>
            <person name="Xu H."/>
            <person name="Xu X.-W."/>
            <person name="Shao C."/>
            <person name="Chen S."/>
        </authorList>
    </citation>
    <scope>NUCLEOTIDE SEQUENCE [LARGE SCALE GENOMIC DNA]</scope>
    <source>
        <strain evidence="2">Ysfricsl-2016a</strain>
        <tissue evidence="2">Blood</tissue>
    </source>
</reference>
<dbReference type="Proteomes" id="UP000438429">
    <property type="component" value="Unassembled WGS sequence"/>
</dbReference>
<feature type="region of interest" description="Disordered" evidence="1">
    <location>
        <begin position="14"/>
        <end position="39"/>
    </location>
</feature>
<gene>
    <name evidence="2" type="ORF">F2P81_015747</name>
</gene>
<feature type="compositionally biased region" description="Low complexity" evidence="1">
    <location>
        <begin position="15"/>
        <end position="31"/>
    </location>
</feature>
<organism evidence="2 3">
    <name type="scientific">Scophthalmus maximus</name>
    <name type="common">Turbot</name>
    <name type="synonym">Psetta maxima</name>
    <dbReference type="NCBI Taxonomy" id="52904"/>
    <lineage>
        <taxon>Eukaryota</taxon>
        <taxon>Metazoa</taxon>
        <taxon>Chordata</taxon>
        <taxon>Craniata</taxon>
        <taxon>Vertebrata</taxon>
        <taxon>Euteleostomi</taxon>
        <taxon>Actinopterygii</taxon>
        <taxon>Neopterygii</taxon>
        <taxon>Teleostei</taxon>
        <taxon>Neoteleostei</taxon>
        <taxon>Acanthomorphata</taxon>
        <taxon>Carangaria</taxon>
        <taxon>Pleuronectiformes</taxon>
        <taxon>Pleuronectoidei</taxon>
        <taxon>Scophthalmidae</taxon>
        <taxon>Scophthalmus</taxon>
    </lineage>
</organism>
<proteinExistence type="predicted"/>
<protein>
    <submittedName>
        <fullName evidence="2">Uncharacterized protein</fullName>
    </submittedName>
</protein>
<evidence type="ECO:0000256" key="1">
    <source>
        <dbReference type="SAM" id="MobiDB-lite"/>
    </source>
</evidence>
<accession>A0A6A4SLK3</accession>
<name>A0A6A4SLK3_SCOMX</name>
<evidence type="ECO:0000313" key="2">
    <source>
        <dbReference type="EMBL" id="KAF0031192.1"/>
    </source>
</evidence>
<sequence length="69" mass="7442">MTVYRACKSLVSSETPVDSGSVSVTSPSSGSRQNIPTGASGSVCGTVTLWQQKREVFVFRELMLRLMEA</sequence>
<dbReference type="EMBL" id="VEVO01000014">
    <property type="protein sequence ID" value="KAF0031192.1"/>
    <property type="molecule type" value="Genomic_DNA"/>
</dbReference>
<dbReference type="AlphaFoldDB" id="A0A6A4SLK3"/>